<reference evidence="2 3" key="1">
    <citation type="submission" date="2020-08" db="EMBL/GenBank/DDBJ databases">
        <title>Genomic Encyclopedia of Type Strains, Phase III (KMG-III): the genomes of soil and plant-associated and newly described type strains.</title>
        <authorList>
            <person name="Whitman W."/>
        </authorList>
    </citation>
    <scope>NUCLEOTIDE SEQUENCE [LARGE SCALE GENOMIC DNA]</scope>
    <source>
        <strain evidence="2 3">CECT 8571</strain>
    </source>
</reference>
<accession>A0A839USL1</accession>
<dbReference type="RefSeq" id="WP_183909975.1">
    <property type="nucleotide sequence ID" value="NZ_JACHXZ010000002.1"/>
</dbReference>
<dbReference type="AlphaFoldDB" id="A0A839USL1"/>
<name>A0A839USL1_9GAMM</name>
<protein>
    <recommendedName>
        <fullName evidence="1">PilZ domain-containing protein</fullName>
    </recommendedName>
</protein>
<sequence>MTTGRDPLQQDQRDAFRISDTLALHFRAVNNTDTPAEQHFPDQAPLQLFSEYKKLGHELNGLLANLDPSIHQALKLQEKRLDLLANLLFSDHCQTSQQSVNLSEGGLAFISTSQHNVSDTLAMSLTFLASGFSLFCYAQVIRCEKLSDGWRLACKFISLPEADQQLIARHILAAQRKPAFRQASTSQREPRS</sequence>
<gene>
    <name evidence="2" type="ORF">FHS30_001682</name>
</gene>
<feature type="domain" description="PilZ" evidence="1">
    <location>
        <begin position="93"/>
        <end position="172"/>
    </location>
</feature>
<dbReference type="InterPro" id="IPR009875">
    <property type="entry name" value="PilZ_domain"/>
</dbReference>
<evidence type="ECO:0000313" key="2">
    <source>
        <dbReference type="EMBL" id="MBB3168498.1"/>
    </source>
</evidence>
<proteinExistence type="predicted"/>
<evidence type="ECO:0000259" key="1">
    <source>
        <dbReference type="Pfam" id="PF07238"/>
    </source>
</evidence>
<dbReference type="Pfam" id="PF07238">
    <property type="entry name" value="PilZ"/>
    <property type="match status" value="1"/>
</dbReference>
<dbReference type="Proteomes" id="UP000559987">
    <property type="component" value="Unassembled WGS sequence"/>
</dbReference>
<keyword evidence="3" id="KW-1185">Reference proteome</keyword>
<comment type="caution">
    <text evidence="2">The sequence shown here is derived from an EMBL/GenBank/DDBJ whole genome shotgun (WGS) entry which is preliminary data.</text>
</comment>
<evidence type="ECO:0000313" key="3">
    <source>
        <dbReference type="Proteomes" id="UP000559987"/>
    </source>
</evidence>
<dbReference type="GO" id="GO:0035438">
    <property type="term" value="F:cyclic-di-GMP binding"/>
    <property type="evidence" value="ECO:0007669"/>
    <property type="project" value="InterPro"/>
</dbReference>
<dbReference type="EMBL" id="JACHXZ010000002">
    <property type="protein sequence ID" value="MBB3168498.1"/>
    <property type="molecule type" value="Genomic_DNA"/>
</dbReference>
<organism evidence="2 3">
    <name type="scientific">Simiduia aestuariiviva</name>
    <dbReference type="NCBI Taxonomy" id="1510459"/>
    <lineage>
        <taxon>Bacteria</taxon>
        <taxon>Pseudomonadati</taxon>
        <taxon>Pseudomonadota</taxon>
        <taxon>Gammaproteobacteria</taxon>
        <taxon>Cellvibrionales</taxon>
        <taxon>Cellvibrionaceae</taxon>
        <taxon>Simiduia</taxon>
    </lineage>
</organism>
<dbReference type="Gene3D" id="2.40.10.220">
    <property type="entry name" value="predicted glycosyltransferase like domains"/>
    <property type="match status" value="1"/>
</dbReference>